<dbReference type="SMART" id="SM00387">
    <property type="entry name" value="HATPase_c"/>
    <property type="match status" value="1"/>
</dbReference>
<keyword evidence="7 14" id="KW-0418">Kinase</keyword>
<evidence type="ECO:0000256" key="3">
    <source>
        <dbReference type="ARBA" id="ARBA00012438"/>
    </source>
</evidence>
<protein>
    <recommendedName>
        <fullName evidence="3">histidine kinase</fullName>
        <ecNumber evidence="3">2.7.13.3</ecNumber>
    </recommendedName>
</protein>
<dbReference type="CDD" id="cd06225">
    <property type="entry name" value="HAMP"/>
    <property type="match status" value="1"/>
</dbReference>
<dbReference type="Pfam" id="PF00512">
    <property type="entry name" value="HisKA"/>
    <property type="match status" value="1"/>
</dbReference>
<dbReference type="InterPro" id="IPR036890">
    <property type="entry name" value="HATPase_C_sf"/>
</dbReference>
<proteinExistence type="predicted"/>
<dbReference type="PANTHER" id="PTHR45436">
    <property type="entry name" value="SENSOR HISTIDINE KINASE YKOH"/>
    <property type="match status" value="1"/>
</dbReference>
<sequence>MTGSADSSNRRSRLAGALRPRVVSVRTRIVAAITVTMALGLLAVGGAVYFVERQSDLDQMDDRLRANLNTARFIVAEGEPVASDSPERQPWSTPTAALRSVVERMSADDNTGVMGMVANEINMVPGVRLDVDLSGADVFAEYIQEQTAAGEPVIGTYVDDDLAWRYLAAPIVVESSTGDDPAVFVMVYDIHAELAEFEDTARVFVIASLIALVLVAAVGGIVATRLLRPLRQMREIATRVSARSLDERIPVVGNDDVADLARTMNAMLDRLDAALDSQRRLLSDVGHELKTPITIVHGHIEVMDPTDVEDVRATQALTLDELERMGRLVQDLSDAASLHGSSPVTPTSVDLADLLDQIARKAQGITGAEISVGARARGTAMIDAARITQAMLQLAQNAVAYGGGRIVLGSRLTGRHVELWVRDFGPGVPDEDKDEIFERFRRAATSDGVNGSGLGLNIVRLIAHAHGGTVRVDDAAGGGALFTIRLPRGPVDEAQIDREASPAGVVPAEKE</sequence>
<feature type="domain" description="Histidine kinase" evidence="12">
    <location>
        <begin position="284"/>
        <end position="490"/>
    </location>
</feature>
<dbReference type="InterPro" id="IPR036097">
    <property type="entry name" value="HisK_dim/P_sf"/>
</dbReference>
<dbReference type="CDD" id="cd00075">
    <property type="entry name" value="HATPase"/>
    <property type="match status" value="1"/>
</dbReference>
<dbReference type="PRINTS" id="PR00344">
    <property type="entry name" value="BCTRLSENSOR"/>
</dbReference>
<evidence type="ECO:0000259" key="12">
    <source>
        <dbReference type="PROSITE" id="PS50109"/>
    </source>
</evidence>
<reference evidence="14" key="1">
    <citation type="submission" date="2020-12" db="EMBL/GenBank/DDBJ databases">
        <title>PHA producing bacteria isolated from mangrove.</title>
        <authorList>
            <person name="Zheng W."/>
            <person name="Yu S."/>
            <person name="Huang Y."/>
        </authorList>
    </citation>
    <scope>NUCLEOTIDE SEQUENCE</scope>
    <source>
        <strain evidence="14">GN8-5</strain>
    </source>
</reference>
<dbReference type="Pfam" id="PF02518">
    <property type="entry name" value="HATPase_c"/>
    <property type="match status" value="1"/>
</dbReference>
<keyword evidence="4" id="KW-0597">Phosphoprotein</keyword>
<name>A0A939DXW2_9MICO</name>
<dbReference type="InterPro" id="IPR003660">
    <property type="entry name" value="HAMP_dom"/>
</dbReference>
<dbReference type="Gene3D" id="1.10.287.130">
    <property type="match status" value="1"/>
</dbReference>
<dbReference type="PROSITE" id="PS50885">
    <property type="entry name" value="HAMP"/>
    <property type="match status" value="1"/>
</dbReference>
<keyword evidence="6 11" id="KW-0812">Transmembrane</keyword>
<dbReference type="GO" id="GO:0005886">
    <property type="term" value="C:plasma membrane"/>
    <property type="evidence" value="ECO:0007669"/>
    <property type="project" value="UniProtKB-SubCell"/>
</dbReference>
<evidence type="ECO:0000256" key="7">
    <source>
        <dbReference type="ARBA" id="ARBA00022777"/>
    </source>
</evidence>
<dbReference type="SMART" id="SM00388">
    <property type="entry name" value="HisKA"/>
    <property type="match status" value="1"/>
</dbReference>
<dbReference type="InterPro" id="IPR050428">
    <property type="entry name" value="TCS_sensor_his_kinase"/>
</dbReference>
<comment type="subcellular location">
    <subcellularLocation>
        <location evidence="2">Cell membrane</location>
    </subcellularLocation>
</comment>
<keyword evidence="8 11" id="KW-1133">Transmembrane helix</keyword>
<keyword evidence="5" id="KW-0808">Transferase</keyword>
<dbReference type="SUPFAM" id="SSF158472">
    <property type="entry name" value="HAMP domain-like"/>
    <property type="match status" value="1"/>
</dbReference>
<evidence type="ECO:0000256" key="9">
    <source>
        <dbReference type="ARBA" id="ARBA00023012"/>
    </source>
</evidence>
<feature type="transmembrane region" description="Helical" evidence="11">
    <location>
        <begin position="29"/>
        <end position="51"/>
    </location>
</feature>
<dbReference type="InterPro" id="IPR003594">
    <property type="entry name" value="HATPase_dom"/>
</dbReference>
<dbReference type="EC" id="2.7.13.3" evidence="3"/>
<evidence type="ECO:0000313" key="15">
    <source>
        <dbReference type="Proteomes" id="UP000664385"/>
    </source>
</evidence>
<dbReference type="EMBL" id="JAEMWU010000001">
    <property type="protein sequence ID" value="MBN8206028.1"/>
    <property type="molecule type" value="Genomic_DNA"/>
</dbReference>
<feature type="domain" description="HAMP" evidence="13">
    <location>
        <begin position="224"/>
        <end position="276"/>
    </location>
</feature>
<dbReference type="InterPro" id="IPR003661">
    <property type="entry name" value="HisK_dim/P_dom"/>
</dbReference>
<evidence type="ECO:0000256" key="10">
    <source>
        <dbReference type="ARBA" id="ARBA00023136"/>
    </source>
</evidence>
<organism evidence="14 15">
    <name type="scientific">Microbacterium esteraromaticum</name>
    <dbReference type="NCBI Taxonomy" id="57043"/>
    <lineage>
        <taxon>Bacteria</taxon>
        <taxon>Bacillati</taxon>
        <taxon>Actinomycetota</taxon>
        <taxon>Actinomycetes</taxon>
        <taxon>Micrococcales</taxon>
        <taxon>Microbacteriaceae</taxon>
        <taxon>Microbacterium</taxon>
    </lineage>
</organism>
<dbReference type="InterPro" id="IPR004358">
    <property type="entry name" value="Sig_transdc_His_kin-like_C"/>
</dbReference>
<comment type="catalytic activity">
    <reaction evidence="1">
        <text>ATP + protein L-histidine = ADP + protein N-phospho-L-histidine.</text>
        <dbReference type="EC" id="2.7.13.3"/>
    </reaction>
</comment>
<dbReference type="PROSITE" id="PS50109">
    <property type="entry name" value="HIS_KIN"/>
    <property type="match status" value="1"/>
</dbReference>
<accession>A0A939DXW2</accession>
<dbReference type="SUPFAM" id="SSF47384">
    <property type="entry name" value="Homodimeric domain of signal transducing histidine kinase"/>
    <property type="match status" value="1"/>
</dbReference>
<evidence type="ECO:0000256" key="5">
    <source>
        <dbReference type="ARBA" id="ARBA00022679"/>
    </source>
</evidence>
<dbReference type="Proteomes" id="UP000664385">
    <property type="component" value="Unassembled WGS sequence"/>
</dbReference>
<feature type="transmembrane region" description="Helical" evidence="11">
    <location>
        <begin position="203"/>
        <end position="227"/>
    </location>
</feature>
<gene>
    <name evidence="14" type="ORF">JF543_08640</name>
</gene>
<dbReference type="Pfam" id="PF00672">
    <property type="entry name" value="HAMP"/>
    <property type="match status" value="1"/>
</dbReference>
<dbReference type="CDD" id="cd00082">
    <property type="entry name" value="HisKA"/>
    <property type="match status" value="1"/>
</dbReference>
<dbReference type="InterPro" id="IPR005467">
    <property type="entry name" value="His_kinase_dom"/>
</dbReference>
<keyword evidence="10 11" id="KW-0472">Membrane</keyword>
<evidence type="ECO:0000256" key="2">
    <source>
        <dbReference type="ARBA" id="ARBA00004236"/>
    </source>
</evidence>
<dbReference type="AlphaFoldDB" id="A0A939DXW2"/>
<dbReference type="GO" id="GO:0000155">
    <property type="term" value="F:phosphorelay sensor kinase activity"/>
    <property type="evidence" value="ECO:0007669"/>
    <property type="project" value="InterPro"/>
</dbReference>
<dbReference type="Gene3D" id="6.10.340.10">
    <property type="match status" value="1"/>
</dbReference>
<keyword evidence="9" id="KW-0902">Two-component regulatory system</keyword>
<dbReference type="RefSeq" id="WP_179410971.1">
    <property type="nucleotide sequence ID" value="NZ_CP063379.1"/>
</dbReference>
<dbReference type="SMART" id="SM00304">
    <property type="entry name" value="HAMP"/>
    <property type="match status" value="1"/>
</dbReference>
<evidence type="ECO:0000313" key="14">
    <source>
        <dbReference type="EMBL" id="MBN8206028.1"/>
    </source>
</evidence>
<evidence type="ECO:0000256" key="11">
    <source>
        <dbReference type="SAM" id="Phobius"/>
    </source>
</evidence>
<dbReference type="PANTHER" id="PTHR45436:SF5">
    <property type="entry name" value="SENSOR HISTIDINE KINASE TRCS"/>
    <property type="match status" value="1"/>
</dbReference>
<evidence type="ECO:0000256" key="1">
    <source>
        <dbReference type="ARBA" id="ARBA00000085"/>
    </source>
</evidence>
<dbReference type="SUPFAM" id="SSF55874">
    <property type="entry name" value="ATPase domain of HSP90 chaperone/DNA topoisomerase II/histidine kinase"/>
    <property type="match status" value="1"/>
</dbReference>
<evidence type="ECO:0000256" key="8">
    <source>
        <dbReference type="ARBA" id="ARBA00022989"/>
    </source>
</evidence>
<evidence type="ECO:0000259" key="13">
    <source>
        <dbReference type="PROSITE" id="PS50885"/>
    </source>
</evidence>
<evidence type="ECO:0000256" key="6">
    <source>
        <dbReference type="ARBA" id="ARBA00022692"/>
    </source>
</evidence>
<comment type="caution">
    <text evidence="14">The sequence shown here is derived from an EMBL/GenBank/DDBJ whole genome shotgun (WGS) entry which is preliminary data.</text>
</comment>
<dbReference type="Gene3D" id="3.30.565.10">
    <property type="entry name" value="Histidine kinase-like ATPase, C-terminal domain"/>
    <property type="match status" value="1"/>
</dbReference>
<evidence type="ECO:0000256" key="4">
    <source>
        <dbReference type="ARBA" id="ARBA00022553"/>
    </source>
</evidence>